<dbReference type="Proteomes" id="UP001168877">
    <property type="component" value="Unassembled WGS sequence"/>
</dbReference>
<name>A0AA39W8V8_ACESA</name>
<evidence type="ECO:0000313" key="3">
    <source>
        <dbReference type="Proteomes" id="UP001168877"/>
    </source>
</evidence>
<reference evidence="2" key="1">
    <citation type="journal article" date="2022" name="Plant J.">
        <title>Strategies of tolerance reflected in two North American maple genomes.</title>
        <authorList>
            <person name="McEvoy S.L."/>
            <person name="Sezen U.U."/>
            <person name="Trouern-Trend A."/>
            <person name="McMahon S.M."/>
            <person name="Schaberg P.G."/>
            <person name="Yang J."/>
            <person name="Wegrzyn J.L."/>
            <person name="Swenson N.G."/>
        </authorList>
    </citation>
    <scope>NUCLEOTIDE SEQUENCE</scope>
    <source>
        <strain evidence="2">NS2018</strain>
    </source>
</reference>
<comment type="caution">
    <text evidence="2">The sequence shown here is derived from an EMBL/GenBank/DDBJ whole genome shotgun (WGS) entry which is preliminary data.</text>
</comment>
<evidence type="ECO:0000313" key="2">
    <source>
        <dbReference type="EMBL" id="KAK0608262.1"/>
    </source>
</evidence>
<feature type="region of interest" description="Disordered" evidence="1">
    <location>
        <begin position="57"/>
        <end position="81"/>
    </location>
</feature>
<dbReference type="EMBL" id="JAUESC010000001">
    <property type="protein sequence ID" value="KAK0608262.1"/>
    <property type="molecule type" value="Genomic_DNA"/>
</dbReference>
<feature type="compositionally biased region" description="Basic residues" evidence="1">
    <location>
        <begin position="61"/>
        <end position="81"/>
    </location>
</feature>
<dbReference type="AlphaFoldDB" id="A0AA39W8V8"/>
<sequence>MRMKRVCRINGKSISWKHSKCLLGSSIIVFHICSHLSFSVRTRSILQTHEVDPQQKEKWQTKKRIKLRRRGKPQTRGTHPRHLNVKLDKAKIKEAFLIERLELYEAPKL</sequence>
<organism evidence="2 3">
    <name type="scientific">Acer saccharum</name>
    <name type="common">Sugar maple</name>
    <dbReference type="NCBI Taxonomy" id="4024"/>
    <lineage>
        <taxon>Eukaryota</taxon>
        <taxon>Viridiplantae</taxon>
        <taxon>Streptophyta</taxon>
        <taxon>Embryophyta</taxon>
        <taxon>Tracheophyta</taxon>
        <taxon>Spermatophyta</taxon>
        <taxon>Magnoliopsida</taxon>
        <taxon>eudicotyledons</taxon>
        <taxon>Gunneridae</taxon>
        <taxon>Pentapetalae</taxon>
        <taxon>rosids</taxon>
        <taxon>malvids</taxon>
        <taxon>Sapindales</taxon>
        <taxon>Sapindaceae</taxon>
        <taxon>Hippocastanoideae</taxon>
        <taxon>Acereae</taxon>
        <taxon>Acer</taxon>
    </lineage>
</organism>
<protein>
    <submittedName>
        <fullName evidence="2">Uncharacterized protein</fullName>
    </submittedName>
</protein>
<proteinExistence type="predicted"/>
<gene>
    <name evidence="2" type="ORF">LWI29_028034</name>
</gene>
<reference evidence="2" key="2">
    <citation type="submission" date="2023-06" db="EMBL/GenBank/DDBJ databases">
        <authorList>
            <person name="Swenson N.G."/>
            <person name="Wegrzyn J.L."/>
            <person name="Mcevoy S.L."/>
        </authorList>
    </citation>
    <scope>NUCLEOTIDE SEQUENCE</scope>
    <source>
        <strain evidence="2">NS2018</strain>
        <tissue evidence="2">Leaf</tissue>
    </source>
</reference>
<keyword evidence="3" id="KW-1185">Reference proteome</keyword>
<evidence type="ECO:0000256" key="1">
    <source>
        <dbReference type="SAM" id="MobiDB-lite"/>
    </source>
</evidence>
<accession>A0AA39W8V8</accession>